<dbReference type="EC" id="2.4.99.28" evidence="19"/>
<evidence type="ECO:0000256" key="11">
    <source>
        <dbReference type="ARBA" id="ARBA00023136"/>
    </source>
</evidence>
<evidence type="ECO:0000256" key="1">
    <source>
        <dbReference type="ARBA" id="ARBA00004651"/>
    </source>
</evidence>
<evidence type="ECO:0000256" key="9">
    <source>
        <dbReference type="ARBA" id="ARBA00022984"/>
    </source>
</evidence>
<feature type="transmembrane region" description="Helical" evidence="23">
    <location>
        <begin position="70"/>
        <end position="94"/>
    </location>
</feature>
<evidence type="ECO:0000256" key="16">
    <source>
        <dbReference type="ARBA" id="ARBA00038053"/>
    </source>
</evidence>
<keyword evidence="3" id="KW-1003">Cell membrane</keyword>
<evidence type="ECO:0000256" key="13">
    <source>
        <dbReference type="ARBA" id="ARBA00023316"/>
    </source>
</evidence>
<evidence type="ECO:0000313" key="25">
    <source>
        <dbReference type="Proteomes" id="UP000695264"/>
    </source>
</evidence>
<evidence type="ECO:0000256" key="2">
    <source>
        <dbReference type="ARBA" id="ARBA00004752"/>
    </source>
</evidence>
<evidence type="ECO:0000256" key="20">
    <source>
        <dbReference type="ARBA" id="ARBA00049902"/>
    </source>
</evidence>
<name>A0ABX1BXI0_9ACTN</name>
<dbReference type="PANTHER" id="PTHR30474">
    <property type="entry name" value="CELL CYCLE PROTEIN"/>
    <property type="match status" value="1"/>
</dbReference>
<comment type="function">
    <text evidence="21">Peptidoglycan polymerase that is essential for cell division.</text>
</comment>
<protein>
    <recommendedName>
        <fullName evidence="17">Probable peptidoglycan glycosyltransferase FtsW</fullName>
        <ecNumber evidence="19">2.4.99.28</ecNumber>
    </recommendedName>
    <alternativeName>
        <fullName evidence="18">Cell division protein FtsW</fullName>
    </alternativeName>
    <alternativeName>
        <fullName evidence="15">Cell wall polymerase</fullName>
    </alternativeName>
    <alternativeName>
        <fullName evidence="14">Peptidoglycan polymerase</fullName>
    </alternativeName>
</protein>
<evidence type="ECO:0000256" key="3">
    <source>
        <dbReference type="ARBA" id="ARBA00022475"/>
    </source>
</evidence>
<evidence type="ECO:0000256" key="22">
    <source>
        <dbReference type="SAM" id="MobiDB-lite"/>
    </source>
</evidence>
<dbReference type="Pfam" id="PF01098">
    <property type="entry name" value="FTSW_RODA_SPOVE"/>
    <property type="match status" value="1"/>
</dbReference>
<evidence type="ECO:0000256" key="12">
    <source>
        <dbReference type="ARBA" id="ARBA00023306"/>
    </source>
</evidence>
<evidence type="ECO:0000256" key="4">
    <source>
        <dbReference type="ARBA" id="ARBA00022618"/>
    </source>
</evidence>
<keyword evidence="12" id="KW-0131">Cell cycle</keyword>
<feature type="region of interest" description="Disordered" evidence="22">
    <location>
        <begin position="1"/>
        <end position="49"/>
    </location>
</feature>
<dbReference type="InterPro" id="IPR013437">
    <property type="entry name" value="FtsW"/>
</dbReference>
<comment type="pathway">
    <text evidence="2">Cell wall biogenesis; peptidoglycan biosynthesis.</text>
</comment>
<evidence type="ECO:0000256" key="6">
    <source>
        <dbReference type="ARBA" id="ARBA00022679"/>
    </source>
</evidence>
<keyword evidence="5" id="KW-0328">Glycosyltransferase</keyword>
<keyword evidence="9" id="KW-0573">Peptidoglycan synthesis</keyword>
<comment type="subcellular location">
    <subcellularLocation>
        <location evidence="1">Cell membrane</location>
        <topology evidence="1">Multi-pass membrane protein</topology>
    </subcellularLocation>
</comment>
<feature type="transmembrane region" description="Helical" evidence="23">
    <location>
        <begin position="339"/>
        <end position="359"/>
    </location>
</feature>
<gene>
    <name evidence="24" type="primary">ftsW</name>
    <name evidence="24" type="ORF">HCK00_18100</name>
</gene>
<accession>A0ABX1BXI0</accession>
<evidence type="ECO:0000256" key="21">
    <source>
        <dbReference type="ARBA" id="ARBA00049966"/>
    </source>
</evidence>
<keyword evidence="11 23" id="KW-0472">Membrane</keyword>
<dbReference type="NCBIfam" id="TIGR02614">
    <property type="entry name" value="ftsW"/>
    <property type="match status" value="1"/>
</dbReference>
<keyword evidence="7 23" id="KW-0812">Transmembrane</keyword>
<keyword evidence="4" id="KW-0132">Cell division</keyword>
<evidence type="ECO:0000256" key="19">
    <source>
        <dbReference type="ARBA" id="ARBA00044770"/>
    </source>
</evidence>
<evidence type="ECO:0000256" key="15">
    <source>
        <dbReference type="ARBA" id="ARBA00033270"/>
    </source>
</evidence>
<dbReference type="PROSITE" id="PS00428">
    <property type="entry name" value="FTSW_RODA_SPOVE"/>
    <property type="match status" value="1"/>
</dbReference>
<keyword evidence="10 23" id="KW-1133">Transmembrane helix</keyword>
<feature type="compositionally biased region" description="Basic and acidic residues" evidence="22">
    <location>
        <begin position="1"/>
        <end position="15"/>
    </location>
</feature>
<evidence type="ECO:0000256" key="10">
    <source>
        <dbReference type="ARBA" id="ARBA00022989"/>
    </source>
</evidence>
<keyword evidence="6" id="KW-0808">Transferase</keyword>
<keyword evidence="13" id="KW-0961">Cell wall biogenesis/degradation</keyword>
<feature type="transmembrane region" description="Helical" evidence="23">
    <location>
        <begin position="206"/>
        <end position="224"/>
    </location>
</feature>
<dbReference type="PANTHER" id="PTHR30474:SF2">
    <property type="entry name" value="PEPTIDOGLYCAN GLYCOSYLTRANSFERASE FTSW-RELATED"/>
    <property type="match status" value="1"/>
</dbReference>
<feature type="transmembrane region" description="Helical" evidence="23">
    <location>
        <begin position="380"/>
        <end position="399"/>
    </location>
</feature>
<keyword evidence="8" id="KW-0133">Cell shape</keyword>
<keyword evidence="25" id="KW-1185">Reference proteome</keyword>
<comment type="catalytic activity">
    <reaction evidence="20">
        <text>[GlcNAc-(1-&gt;4)-Mur2Ac(oyl-L-Ala-gamma-D-Glu-L-Lys-D-Ala-D-Ala)](n)-di-trans,octa-cis-undecaprenyl diphosphate + beta-D-GlcNAc-(1-&gt;4)-Mur2Ac(oyl-L-Ala-gamma-D-Glu-L-Lys-D-Ala-D-Ala)-di-trans,octa-cis-undecaprenyl diphosphate = [GlcNAc-(1-&gt;4)-Mur2Ac(oyl-L-Ala-gamma-D-Glu-L-Lys-D-Ala-D-Ala)](n+1)-di-trans,octa-cis-undecaprenyl diphosphate + di-trans,octa-cis-undecaprenyl diphosphate + H(+)</text>
        <dbReference type="Rhea" id="RHEA:23708"/>
        <dbReference type="Rhea" id="RHEA-COMP:9602"/>
        <dbReference type="Rhea" id="RHEA-COMP:9603"/>
        <dbReference type="ChEBI" id="CHEBI:15378"/>
        <dbReference type="ChEBI" id="CHEBI:58405"/>
        <dbReference type="ChEBI" id="CHEBI:60033"/>
        <dbReference type="ChEBI" id="CHEBI:78435"/>
        <dbReference type="EC" id="2.4.99.28"/>
    </reaction>
</comment>
<dbReference type="Proteomes" id="UP000695264">
    <property type="component" value="Unassembled WGS sequence"/>
</dbReference>
<evidence type="ECO:0000256" key="23">
    <source>
        <dbReference type="SAM" id="Phobius"/>
    </source>
</evidence>
<dbReference type="EMBL" id="JAATEN010000014">
    <property type="protein sequence ID" value="NJQ02401.1"/>
    <property type="molecule type" value="Genomic_DNA"/>
</dbReference>
<feature type="compositionally biased region" description="Low complexity" evidence="22">
    <location>
        <begin position="17"/>
        <end position="33"/>
    </location>
</feature>
<reference evidence="24 25" key="1">
    <citation type="submission" date="2020-03" db="EMBL/GenBank/DDBJ databases">
        <title>WGS of actinomycetes isolated from Thailand.</title>
        <authorList>
            <person name="Thawai C."/>
        </authorList>
    </citation>
    <scope>NUCLEOTIDE SEQUENCE [LARGE SCALE GENOMIC DNA]</scope>
    <source>
        <strain evidence="24 25">PLAI 1-29</strain>
    </source>
</reference>
<evidence type="ECO:0000256" key="18">
    <source>
        <dbReference type="ARBA" id="ARBA00041418"/>
    </source>
</evidence>
<comment type="similarity">
    <text evidence="16">Belongs to the SEDS family. FtsW subfamily.</text>
</comment>
<proteinExistence type="inferred from homology"/>
<sequence>MTAERPRIPTRERGAARPRPARSGGPARGRTAPTRPPAARRPPGGGGGAVVRRLRRLRNRLRRAWDRPLTAYYLILGGAVLLTVLGLVMVFSASQIQALRSDLPSTYFFGKQLLAAGIGAILLYLASRTPVRVHRALAYPLLAVTLVLMALVQVPGIGHEVNGNQNWIQLGGPFQLQPSEIGKLALVLWGADLLARKREKKLLTQWKHLLVPLVPVALLVLGLIMLGGDMGTAMILAAILFGLLWLAGAPTRLFTGALALAGVVGALLIWTSPNRMARLDCIAATDPGPDDRCWQAVHGIYALANGNWFGAGLGASVEKWGELPEPHTDFIFAVTGEELGLAGTLSVLALYAALGYAGIRLAGRTEDPFVRYAAGGVTTWIISQAVINIGAVLGLLPIAGVPLPLVSYGGSALLPTLFAVGLMIAFARGEPAARAALAMRQPCLRQLRPGRWPVRAGRNTMRRRAQRPPSGER</sequence>
<evidence type="ECO:0000313" key="24">
    <source>
        <dbReference type="EMBL" id="NJQ02401.1"/>
    </source>
</evidence>
<dbReference type="InterPro" id="IPR001182">
    <property type="entry name" value="FtsW/RodA"/>
</dbReference>
<evidence type="ECO:0000256" key="7">
    <source>
        <dbReference type="ARBA" id="ARBA00022692"/>
    </source>
</evidence>
<feature type="transmembrane region" description="Helical" evidence="23">
    <location>
        <begin position="253"/>
        <end position="270"/>
    </location>
</feature>
<feature type="transmembrane region" description="Helical" evidence="23">
    <location>
        <begin position="405"/>
        <end position="427"/>
    </location>
</feature>
<evidence type="ECO:0000256" key="5">
    <source>
        <dbReference type="ARBA" id="ARBA00022676"/>
    </source>
</evidence>
<feature type="transmembrane region" description="Helical" evidence="23">
    <location>
        <begin position="137"/>
        <end position="156"/>
    </location>
</feature>
<evidence type="ECO:0000256" key="8">
    <source>
        <dbReference type="ARBA" id="ARBA00022960"/>
    </source>
</evidence>
<organism evidence="24 25">
    <name type="scientific">Streptomyces zingiberis</name>
    <dbReference type="NCBI Taxonomy" id="2053010"/>
    <lineage>
        <taxon>Bacteria</taxon>
        <taxon>Bacillati</taxon>
        <taxon>Actinomycetota</taxon>
        <taxon>Actinomycetes</taxon>
        <taxon>Kitasatosporales</taxon>
        <taxon>Streptomycetaceae</taxon>
        <taxon>Streptomyces</taxon>
    </lineage>
</organism>
<dbReference type="RefSeq" id="WP_168103028.1">
    <property type="nucleotide sequence ID" value="NZ_JAATEN010000014.1"/>
</dbReference>
<dbReference type="InterPro" id="IPR018365">
    <property type="entry name" value="Cell_cycle_FtsW-rel_CS"/>
</dbReference>
<evidence type="ECO:0000256" key="14">
    <source>
        <dbReference type="ARBA" id="ARBA00032370"/>
    </source>
</evidence>
<evidence type="ECO:0000256" key="17">
    <source>
        <dbReference type="ARBA" id="ARBA00041185"/>
    </source>
</evidence>
<comment type="caution">
    <text evidence="24">The sequence shown here is derived from an EMBL/GenBank/DDBJ whole genome shotgun (WGS) entry which is preliminary data.</text>
</comment>
<feature type="transmembrane region" description="Helical" evidence="23">
    <location>
        <begin position="106"/>
        <end position="125"/>
    </location>
</feature>